<dbReference type="AlphaFoldDB" id="A0ABD5CK55"/>
<evidence type="ECO:0008006" key="3">
    <source>
        <dbReference type="Google" id="ProtNLM"/>
    </source>
</evidence>
<organism evidence="1 2">
    <name type="scientific">Paraburkholderia graminis</name>
    <dbReference type="NCBI Taxonomy" id="60548"/>
    <lineage>
        <taxon>Bacteria</taxon>
        <taxon>Pseudomonadati</taxon>
        <taxon>Pseudomonadota</taxon>
        <taxon>Betaproteobacteria</taxon>
        <taxon>Burkholderiales</taxon>
        <taxon>Burkholderiaceae</taxon>
        <taxon>Paraburkholderia</taxon>
    </lineage>
</organism>
<reference evidence="1 2" key="1">
    <citation type="submission" date="2023-08" db="EMBL/GenBank/DDBJ databases">
        <title>Genome sequencing of plant associated microbes to promote plant fitness in Sorghum bicolor and Oryza sativa.</title>
        <authorList>
            <person name="Coleman-Derr D."/>
        </authorList>
    </citation>
    <scope>NUCLEOTIDE SEQUENCE [LARGE SCALE GENOMIC DNA]</scope>
    <source>
        <strain evidence="1 2">SLBN-33</strain>
    </source>
</reference>
<dbReference type="Proteomes" id="UP001245184">
    <property type="component" value="Unassembled WGS sequence"/>
</dbReference>
<name>A0ABD5CK55_9BURK</name>
<proteinExistence type="predicted"/>
<evidence type="ECO:0000313" key="1">
    <source>
        <dbReference type="EMBL" id="MDR6205446.1"/>
    </source>
</evidence>
<evidence type="ECO:0000313" key="2">
    <source>
        <dbReference type="Proteomes" id="UP001245184"/>
    </source>
</evidence>
<comment type="caution">
    <text evidence="1">The sequence shown here is derived from an EMBL/GenBank/DDBJ whole genome shotgun (WGS) entry which is preliminary data.</text>
</comment>
<sequence>MSDADETTRELPLSGSQATGLQTDVAVYLGDCAGDSLLVACEGTSIESAGSMWERALDALAFPSPGGPYPISNRFTVFVHETLPNLRADTNVLATYRIDVVCGRNVAHVQVRGTSSRVASKDVRVCIGDDVVEIARAILRSAA</sequence>
<gene>
    <name evidence="1" type="ORF">QF025_004166</name>
</gene>
<dbReference type="EMBL" id="JAVIZN010000002">
    <property type="protein sequence ID" value="MDR6205446.1"/>
    <property type="molecule type" value="Genomic_DNA"/>
</dbReference>
<accession>A0ABD5CK55</accession>
<dbReference type="RefSeq" id="WP_310033200.1">
    <property type="nucleotide sequence ID" value="NZ_JAVIZN010000002.1"/>
</dbReference>
<protein>
    <recommendedName>
        <fullName evidence="3">Lipoprotein</fullName>
    </recommendedName>
</protein>